<dbReference type="InterPro" id="IPR008971">
    <property type="entry name" value="HSP40/DnaJ_pept-bd"/>
</dbReference>
<comment type="subcellular location">
    <subcellularLocation>
        <location evidence="9">Cytoplasm</location>
    </subcellularLocation>
</comment>
<evidence type="ECO:0000256" key="6">
    <source>
        <dbReference type="ARBA" id="ARBA00022833"/>
    </source>
</evidence>
<protein>
    <recommendedName>
        <fullName evidence="9">Chaperone protein DnaJ</fullName>
    </recommendedName>
</protein>
<feature type="binding site" evidence="9">
    <location>
        <position position="167"/>
    </location>
    <ligand>
        <name>Zn(2+)</name>
        <dbReference type="ChEBI" id="CHEBI:29105"/>
        <label>2</label>
    </ligand>
</feature>
<organism evidence="13 14">
    <name type="scientific">Microbacterium aoyamense</name>
    <dbReference type="NCBI Taxonomy" id="344166"/>
    <lineage>
        <taxon>Bacteria</taxon>
        <taxon>Bacillati</taxon>
        <taxon>Actinomycetota</taxon>
        <taxon>Actinomycetes</taxon>
        <taxon>Micrococcales</taxon>
        <taxon>Microbacteriaceae</taxon>
        <taxon>Microbacterium</taxon>
    </lineage>
</organism>
<dbReference type="InterPro" id="IPR012724">
    <property type="entry name" value="DnaJ"/>
</dbReference>
<evidence type="ECO:0000256" key="5">
    <source>
        <dbReference type="ARBA" id="ARBA00022771"/>
    </source>
</evidence>
<keyword evidence="3 9" id="KW-0479">Metal-binding</keyword>
<keyword evidence="6 9" id="KW-0862">Zinc</keyword>
<dbReference type="SUPFAM" id="SSF57938">
    <property type="entry name" value="DnaJ/Hsp40 cysteine-rich domain"/>
    <property type="match status" value="1"/>
</dbReference>
<feature type="binding site" evidence="9">
    <location>
        <position position="147"/>
    </location>
    <ligand>
        <name>Zn(2+)</name>
        <dbReference type="ChEBI" id="CHEBI:29105"/>
        <label>1</label>
    </ligand>
</feature>
<dbReference type="SMART" id="SM00271">
    <property type="entry name" value="DnaJ"/>
    <property type="match status" value="1"/>
</dbReference>
<keyword evidence="4 9" id="KW-0677">Repeat</keyword>
<feature type="domain" description="CR-type" evidence="12">
    <location>
        <begin position="134"/>
        <end position="216"/>
    </location>
</feature>
<sequence length="380" mass="40646">MQGTGGKAIVADHYEVLGVSRDASVDEIKKAYRRLARELHPDVNPGEEASERFKEVTHAYDVLSDPKQRERYDLGDSPFGGGGAAGGFGGFGDIFETFFGAAGGGRGGRPRSRRERGQDALVRVTLDLGDVVFGVHRDLEVDTAVLCETCQGSCCQPGTSPVTCEICHGSGQIQRQVRSLLGNVMTNVPCNVCQGYGTTIPYPCATCQGQGRVRARRTVSLDMPAGVETGLRLQMPGSGEVGPGGGANGDLYIEVNVNPHPIFSRDGDDLLATIDVSMPDAILGTTTTIESLDGPVELELRPGVQAGDILTIKGRGITPLRGSQRGDLKVGVHVVTPTRLDGKERAMIEEFAKRTKAPEPKLAEFHQGLFSKLRDRFRNG</sequence>
<accession>A0ABP5AFS9</accession>
<dbReference type="SUPFAM" id="SSF46565">
    <property type="entry name" value="Chaperone J-domain"/>
    <property type="match status" value="1"/>
</dbReference>
<dbReference type="InterPro" id="IPR002939">
    <property type="entry name" value="DnaJ_C"/>
</dbReference>
<reference evidence="14" key="1">
    <citation type="journal article" date="2019" name="Int. J. Syst. Evol. Microbiol.">
        <title>The Global Catalogue of Microorganisms (GCM) 10K type strain sequencing project: providing services to taxonomists for standard genome sequencing and annotation.</title>
        <authorList>
            <consortium name="The Broad Institute Genomics Platform"/>
            <consortium name="The Broad Institute Genome Sequencing Center for Infectious Disease"/>
            <person name="Wu L."/>
            <person name="Ma J."/>
        </authorList>
    </citation>
    <scope>NUCLEOTIDE SEQUENCE [LARGE SCALE GENOMIC DNA]</scope>
    <source>
        <strain evidence="14">JCM 14900</strain>
    </source>
</reference>
<dbReference type="PANTHER" id="PTHR43096">
    <property type="entry name" value="DNAJ HOMOLOG 1, MITOCHONDRIAL-RELATED"/>
    <property type="match status" value="1"/>
</dbReference>
<name>A0ABP5AFS9_9MICO</name>
<comment type="domain">
    <text evidence="9">The J domain is necessary and sufficient to stimulate DnaK ATPase activity. Zinc center 1 plays an important role in the autonomous, DnaK-independent chaperone activity of DnaJ. Zinc center 2 is essential for interaction with DnaK and for DnaJ activity.</text>
</comment>
<evidence type="ECO:0000256" key="2">
    <source>
        <dbReference type="ARBA" id="ARBA00022705"/>
    </source>
</evidence>
<comment type="similarity">
    <text evidence="9">Belongs to the DnaJ family.</text>
</comment>
<dbReference type="InterPro" id="IPR036869">
    <property type="entry name" value="J_dom_sf"/>
</dbReference>
<keyword evidence="5 9" id="KW-0863">Zinc-finger</keyword>
<dbReference type="PROSITE" id="PS00636">
    <property type="entry name" value="DNAJ_1"/>
    <property type="match status" value="1"/>
</dbReference>
<keyword evidence="8 9" id="KW-0143">Chaperone</keyword>
<dbReference type="Pfam" id="PF00684">
    <property type="entry name" value="DnaJ_CXXCXGXG"/>
    <property type="match status" value="1"/>
</dbReference>
<feature type="zinc finger region" description="CR-type" evidence="10">
    <location>
        <begin position="134"/>
        <end position="216"/>
    </location>
</feature>
<feature type="binding site" evidence="9">
    <location>
        <position position="207"/>
    </location>
    <ligand>
        <name>Zn(2+)</name>
        <dbReference type="ChEBI" id="CHEBI:29105"/>
        <label>1</label>
    </ligand>
</feature>
<dbReference type="Gene3D" id="2.10.230.10">
    <property type="entry name" value="Heat shock protein DnaJ, cysteine-rich domain"/>
    <property type="match status" value="1"/>
</dbReference>
<dbReference type="CDD" id="cd06257">
    <property type="entry name" value="DnaJ"/>
    <property type="match status" value="1"/>
</dbReference>
<evidence type="ECO:0000313" key="14">
    <source>
        <dbReference type="Proteomes" id="UP001501343"/>
    </source>
</evidence>
<dbReference type="Pfam" id="PF00226">
    <property type="entry name" value="DnaJ"/>
    <property type="match status" value="1"/>
</dbReference>
<proteinExistence type="inferred from homology"/>
<evidence type="ECO:0000256" key="8">
    <source>
        <dbReference type="ARBA" id="ARBA00023186"/>
    </source>
</evidence>
<gene>
    <name evidence="9 13" type="primary">dnaJ</name>
    <name evidence="13" type="ORF">GCM10009775_01610</name>
</gene>
<dbReference type="HAMAP" id="MF_01152">
    <property type="entry name" value="DnaJ"/>
    <property type="match status" value="1"/>
</dbReference>
<comment type="caution">
    <text evidence="9">Lacks conserved residue(s) required for the propagation of feature annotation.</text>
</comment>
<dbReference type="InterPro" id="IPR001623">
    <property type="entry name" value="DnaJ_domain"/>
</dbReference>
<feature type="binding site" evidence="9">
    <location>
        <position position="150"/>
    </location>
    <ligand>
        <name>Zn(2+)</name>
        <dbReference type="ChEBI" id="CHEBI:29105"/>
        <label>1</label>
    </ligand>
</feature>
<dbReference type="CDD" id="cd10719">
    <property type="entry name" value="DnaJ_zf"/>
    <property type="match status" value="1"/>
</dbReference>
<evidence type="ECO:0000259" key="12">
    <source>
        <dbReference type="PROSITE" id="PS51188"/>
    </source>
</evidence>
<evidence type="ECO:0000256" key="9">
    <source>
        <dbReference type="HAMAP-Rule" id="MF_01152"/>
    </source>
</evidence>
<dbReference type="PROSITE" id="PS50076">
    <property type="entry name" value="DNAJ_2"/>
    <property type="match status" value="1"/>
</dbReference>
<evidence type="ECO:0000313" key="13">
    <source>
        <dbReference type="EMBL" id="GAA1912717.1"/>
    </source>
</evidence>
<dbReference type="InterPro" id="IPR018253">
    <property type="entry name" value="DnaJ_domain_CS"/>
</dbReference>
<keyword evidence="7 9" id="KW-0346">Stress response</keyword>
<dbReference type="Gene3D" id="2.60.260.20">
    <property type="entry name" value="Urease metallochaperone UreE, N-terminal domain"/>
    <property type="match status" value="2"/>
</dbReference>
<comment type="function">
    <text evidence="9">Participates actively in the response to hyperosmotic and heat shock by preventing the aggregation of stress-denatured proteins and by disaggregating proteins, also in an autonomous, DnaK-independent fashion. Unfolded proteins bind initially to DnaJ; upon interaction with the DnaJ-bound protein, DnaK hydrolyzes its bound ATP, resulting in the formation of a stable complex. GrpE releases ADP from DnaK; ATP binding to DnaK triggers the release of the substrate protein, thus completing the reaction cycle. Several rounds of ATP-dependent interactions between DnaJ, DnaK and GrpE are required for fully efficient folding. Also involved, together with DnaK and GrpE, in the DNA replication of plasmids through activation of initiation proteins.</text>
</comment>
<feature type="binding site" evidence="9">
    <location>
        <position position="204"/>
    </location>
    <ligand>
        <name>Zn(2+)</name>
        <dbReference type="ChEBI" id="CHEBI:29105"/>
        <label>1</label>
    </ligand>
</feature>
<dbReference type="NCBIfam" id="NF008035">
    <property type="entry name" value="PRK10767.1"/>
    <property type="match status" value="1"/>
</dbReference>
<feature type="binding site" evidence="9">
    <location>
        <position position="193"/>
    </location>
    <ligand>
        <name>Zn(2+)</name>
        <dbReference type="ChEBI" id="CHEBI:29105"/>
        <label>2</label>
    </ligand>
</feature>
<dbReference type="PROSITE" id="PS51188">
    <property type="entry name" value="ZF_CR"/>
    <property type="match status" value="1"/>
</dbReference>
<comment type="caution">
    <text evidence="13">The sequence shown here is derived from an EMBL/GenBank/DDBJ whole genome shotgun (WGS) entry which is preliminary data.</text>
</comment>
<feature type="binding site" evidence="9">
    <location>
        <position position="190"/>
    </location>
    <ligand>
        <name>Zn(2+)</name>
        <dbReference type="ChEBI" id="CHEBI:29105"/>
        <label>2</label>
    </ligand>
</feature>
<comment type="subunit">
    <text evidence="9">Homodimer.</text>
</comment>
<dbReference type="Proteomes" id="UP001501343">
    <property type="component" value="Unassembled WGS sequence"/>
</dbReference>
<evidence type="ECO:0000256" key="7">
    <source>
        <dbReference type="ARBA" id="ARBA00023016"/>
    </source>
</evidence>
<evidence type="ECO:0000256" key="1">
    <source>
        <dbReference type="ARBA" id="ARBA00022490"/>
    </source>
</evidence>
<evidence type="ECO:0000256" key="3">
    <source>
        <dbReference type="ARBA" id="ARBA00022723"/>
    </source>
</evidence>
<dbReference type="PRINTS" id="PR00625">
    <property type="entry name" value="JDOMAIN"/>
</dbReference>
<dbReference type="PANTHER" id="PTHR43096:SF48">
    <property type="entry name" value="CHAPERONE PROTEIN DNAJ"/>
    <property type="match status" value="1"/>
</dbReference>
<dbReference type="EMBL" id="BAAAOF010000001">
    <property type="protein sequence ID" value="GAA1912717.1"/>
    <property type="molecule type" value="Genomic_DNA"/>
</dbReference>
<keyword evidence="1 9" id="KW-0963">Cytoplasm</keyword>
<dbReference type="Gene3D" id="1.10.287.110">
    <property type="entry name" value="DnaJ domain"/>
    <property type="match status" value="1"/>
</dbReference>
<dbReference type="Pfam" id="PF01556">
    <property type="entry name" value="DnaJ_C"/>
    <property type="match status" value="1"/>
</dbReference>
<evidence type="ECO:0000259" key="11">
    <source>
        <dbReference type="PROSITE" id="PS50076"/>
    </source>
</evidence>
<dbReference type="SUPFAM" id="SSF49493">
    <property type="entry name" value="HSP40/DnaJ peptide-binding domain"/>
    <property type="match status" value="2"/>
</dbReference>
<evidence type="ECO:0000256" key="10">
    <source>
        <dbReference type="PROSITE-ProRule" id="PRU00546"/>
    </source>
</evidence>
<dbReference type="InterPro" id="IPR001305">
    <property type="entry name" value="HSP_DnaJ_Cys-rich_dom"/>
</dbReference>
<dbReference type="InterPro" id="IPR036410">
    <property type="entry name" value="HSP_DnaJ_Cys-rich_dom_sf"/>
</dbReference>
<comment type="cofactor">
    <cofactor evidence="9">
        <name>Zn(2+)</name>
        <dbReference type="ChEBI" id="CHEBI:29105"/>
    </cofactor>
    <text evidence="9">Binds 2 Zn(2+) ions per monomer.</text>
</comment>
<feature type="binding site" evidence="9">
    <location>
        <position position="164"/>
    </location>
    <ligand>
        <name>Zn(2+)</name>
        <dbReference type="ChEBI" id="CHEBI:29105"/>
        <label>2</label>
    </ligand>
</feature>
<dbReference type="CDD" id="cd10747">
    <property type="entry name" value="DnaJ_C"/>
    <property type="match status" value="1"/>
</dbReference>
<evidence type="ECO:0000256" key="4">
    <source>
        <dbReference type="ARBA" id="ARBA00022737"/>
    </source>
</evidence>
<keyword evidence="14" id="KW-1185">Reference proteome</keyword>
<keyword evidence="2 9" id="KW-0235">DNA replication</keyword>
<feature type="domain" description="J" evidence="11">
    <location>
        <begin position="12"/>
        <end position="76"/>
    </location>
</feature>